<dbReference type="EMBL" id="JAUYZG010000014">
    <property type="protein sequence ID" value="KAK2888726.1"/>
    <property type="molecule type" value="Genomic_DNA"/>
</dbReference>
<accession>A0AA88PL21</accession>
<dbReference type="GO" id="GO:0000977">
    <property type="term" value="F:RNA polymerase II transcription regulatory region sequence-specific DNA binding"/>
    <property type="evidence" value="ECO:0007669"/>
    <property type="project" value="TreeGrafter"/>
</dbReference>
<dbReference type="CDD" id="cd14692">
    <property type="entry name" value="bZIP_ATF4"/>
    <property type="match status" value="1"/>
</dbReference>
<keyword evidence="9" id="KW-0804">Transcription</keyword>
<dbReference type="GO" id="GO:0001228">
    <property type="term" value="F:DNA-binding transcription activator activity, RNA polymerase II-specific"/>
    <property type="evidence" value="ECO:0007669"/>
    <property type="project" value="TreeGrafter"/>
</dbReference>
<comment type="caution">
    <text evidence="12">The sequence shown here is derived from an EMBL/GenBank/DDBJ whole genome shotgun (WGS) entry which is preliminary data.</text>
</comment>
<reference evidence="12" key="1">
    <citation type="submission" date="2023-08" db="EMBL/GenBank/DDBJ databases">
        <title>Chromosome-level Genome Assembly of mud carp (Cirrhinus molitorella).</title>
        <authorList>
            <person name="Liu H."/>
        </authorList>
    </citation>
    <scope>NUCLEOTIDE SEQUENCE</scope>
    <source>
        <strain evidence="12">Prfri</strain>
        <tissue evidence="12">Muscle</tissue>
    </source>
</reference>
<dbReference type="SMART" id="SM00338">
    <property type="entry name" value="BRLZ"/>
    <property type="match status" value="1"/>
</dbReference>
<organism evidence="12 13">
    <name type="scientific">Cirrhinus molitorella</name>
    <name type="common">mud carp</name>
    <dbReference type="NCBI Taxonomy" id="172907"/>
    <lineage>
        <taxon>Eukaryota</taxon>
        <taxon>Metazoa</taxon>
        <taxon>Chordata</taxon>
        <taxon>Craniata</taxon>
        <taxon>Vertebrata</taxon>
        <taxon>Euteleostomi</taxon>
        <taxon>Actinopterygii</taxon>
        <taxon>Neopterygii</taxon>
        <taxon>Teleostei</taxon>
        <taxon>Ostariophysi</taxon>
        <taxon>Cypriniformes</taxon>
        <taxon>Cyprinidae</taxon>
        <taxon>Labeoninae</taxon>
        <taxon>Labeonini</taxon>
        <taxon>Cirrhinus</taxon>
    </lineage>
</organism>
<evidence type="ECO:0000256" key="2">
    <source>
        <dbReference type="ARBA" id="ARBA00007163"/>
    </source>
</evidence>
<sequence length="377" mass="40361">MSVVSQMCLEDMGALFLGPSSLMADPFGPLLDEDEESALSEGSSSPLSSSYAESSSSLSPLSPSRPASVGCKSELLSLSWPPALLTAQMEPEQSKGDAFSGMDWMTEKLDLNDFDLDSLIGSCDSDEPPSSPEELLACLDADMDLDLDSLPFGSSELGLPLPPLPLDLPLPDPTEGPQEPVEIKSEPPSPARSPDPTFTLELGSEVSVLQSAEIMLTPSHIVLLLAPKEEVIGGDPSDSDSGISVSGSPLHQPDPEPSPKPAGSSRTKPYSKPDPDAAPAVTSRVKASPGAPKVVEKKLKKMEQNKTAATRYRQKKRSEQETLNSECSELENRNRELKEKAESISREIKYLKDLMEEVRSAKNRRSKAKAQDAVSSG</sequence>
<evidence type="ECO:0000256" key="4">
    <source>
        <dbReference type="ARBA" id="ARBA00022491"/>
    </source>
</evidence>
<evidence type="ECO:0000256" key="1">
    <source>
        <dbReference type="ARBA" id="ARBA00004123"/>
    </source>
</evidence>
<keyword evidence="6" id="KW-0090">Biological rhythms</keyword>
<evidence type="ECO:0000313" key="13">
    <source>
        <dbReference type="Proteomes" id="UP001187343"/>
    </source>
</evidence>
<keyword evidence="10" id="KW-0539">Nucleus</keyword>
<dbReference type="GO" id="GO:0042981">
    <property type="term" value="P:regulation of apoptotic process"/>
    <property type="evidence" value="ECO:0007669"/>
    <property type="project" value="UniProtKB-ARBA"/>
</dbReference>
<evidence type="ECO:0000313" key="12">
    <source>
        <dbReference type="EMBL" id="KAK2888726.1"/>
    </source>
</evidence>
<dbReference type="Proteomes" id="UP001187343">
    <property type="component" value="Unassembled WGS sequence"/>
</dbReference>
<evidence type="ECO:0000256" key="9">
    <source>
        <dbReference type="ARBA" id="ARBA00023163"/>
    </source>
</evidence>
<name>A0AA88PL21_9TELE</name>
<dbReference type="GO" id="GO:0048511">
    <property type="term" value="P:rhythmic process"/>
    <property type="evidence" value="ECO:0007669"/>
    <property type="project" value="UniProtKB-KW"/>
</dbReference>
<comment type="similarity">
    <text evidence="2">Belongs to the bZIP family.</text>
</comment>
<keyword evidence="13" id="KW-1185">Reference proteome</keyword>
<proteinExistence type="inferred from homology"/>
<keyword evidence="5" id="KW-0805">Transcription regulation</keyword>
<evidence type="ECO:0000256" key="7">
    <source>
        <dbReference type="ARBA" id="ARBA00023125"/>
    </source>
</evidence>
<dbReference type="SUPFAM" id="SSF57959">
    <property type="entry name" value="Leucine zipper domain"/>
    <property type="match status" value="1"/>
</dbReference>
<comment type="subcellular location">
    <subcellularLocation>
        <location evidence="1">Nucleus</location>
    </subcellularLocation>
</comment>
<keyword evidence="4" id="KW-0678">Repressor</keyword>
<dbReference type="FunFam" id="1.20.5.170:FF:000021">
    <property type="entry name" value="Cyclic AMP-dependent transcription factor ATF-4"/>
    <property type="match status" value="1"/>
</dbReference>
<protein>
    <recommendedName>
        <fullName evidence="3">Cyclic AMP-dependent transcription factor ATF-4</fullName>
    </recommendedName>
    <alternativeName>
        <fullName evidence="11">Activating transcription factor 4</fullName>
    </alternativeName>
</protein>
<evidence type="ECO:0000256" key="6">
    <source>
        <dbReference type="ARBA" id="ARBA00023108"/>
    </source>
</evidence>
<dbReference type="AlphaFoldDB" id="A0AA88PL21"/>
<dbReference type="GO" id="GO:1990590">
    <property type="term" value="C:ATF1-ATF4 transcription factor complex"/>
    <property type="evidence" value="ECO:0007669"/>
    <property type="project" value="TreeGrafter"/>
</dbReference>
<dbReference type="PROSITE" id="PS50217">
    <property type="entry name" value="BZIP"/>
    <property type="match status" value="1"/>
</dbReference>
<evidence type="ECO:0000256" key="5">
    <source>
        <dbReference type="ARBA" id="ARBA00023015"/>
    </source>
</evidence>
<dbReference type="Pfam" id="PF00170">
    <property type="entry name" value="bZIP_1"/>
    <property type="match status" value="1"/>
</dbReference>
<dbReference type="InterPro" id="IPR004827">
    <property type="entry name" value="bZIP"/>
</dbReference>
<dbReference type="PANTHER" id="PTHR13044:SF2">
    <property type="entry name" value="CYCLIC AMP-DEPENDENT TRANSCRIPTION FACTOR ATF-4"/>
    <property type="match status" value="1"/>
</dbReference>
<keyword evidence="7" id="KW-0238">DNA-binding</keyword>
<dbReference type="GO" id="GO:1990589">
    <property type="term" value="C:ATF4-CREB1 transcription factor complex"/>
    <property type="evidence" value="ECO:0007669"/>
    <property type="project" value="TreeGrafter"/>
</dbReference>
<dbReference type="InterPro" id="IPR046347">
    <property type="entry name" value="bZIP_sf"/>
</dbReference>
<keyword evidence="8" id="KW-0010">Activator</keyword>
<evidence type="ECO:0000256" key="11">
    <source>
        <dbReference type="ARBA" id="ARBA00032136"/>
    </source>
</evidence>
<dbReference type="PANTHER" id="PTHR13044">
    <property type="entry name" value="ACTIVATING TRANSCRIPTION FACTOR ATF 4/5"/>
    <property type="match status" value="1"/>
</dbReference>
<dbReference type="Gene3D" id="1.20.5.170">
    <property type="match status" value="1"/>
</dbReference>
<evidence type="ECO:0000256" key="8">
    <source>
        <dbReference type="ARBA" id="ARBA00023159"/>
    </source>
</evidence>
<evidence type="ECO:0000256" key="3">
    <source>
        <dbReference type="ARBA" id="ARBA00018846"/>
    </source>
</evidence>
<dbReference type="PROSITE" id="PS00036">
    <property type="entry name" value="BZIP_BASIC"/>
    <property type="match status" value="1"/>
</dbReference>
<gene>
    <name evidence="12" type="ORF">Q8A67_014101</name>
</gene>
<evidence type="ECO:0000256" key="10">
    <source>
        <dbReference type="ARBA" id="ARBA00023242"/>
    </source>
</evidence>